<evidence type="ECO:0000259" key="3">
    <source>
        <dbReference type="Pfam" id="PF13407"/>
    </source>
</evidence>
<comment type="caution">
    <text evidence="4">The sequence shown here is derived from an EMBL/GenBank/DDBJ whole genome shotgun (WGS) entry which is preliminary data.</text>
</comment>
<dbReference type="InterPro" id="IPR028082">
    <property type="entry name" value="Peripla_BP_I"/>
</dbReference>
<dbReference type="Proteomes" id="UP000197032">
    <property type="component" value="Unassembled WGS sequence"/>
</dbReference>
<dbReference type="EMBL" id="BDGJ01000010">
    <property type="protein sequence ID" value="GAW91235.1"/>
    <property type="molecule type" value="Genomic_DNA"/>
</dbReference>
<dbReference type="InterPro" id="IPR050555">
    <property type="entry name" value="Bact_Solute-Bind_Prot2"/>
</dbReference>
<dbReference type="GO" id="GO:0030288">
    <property type="term" value="C:outer membrane-bounded periplasmic space"/>
    <property type="evidence" value="ECO:0007669"/>
    <property type="project" value="TreeGrafter"/>
</dbReference>
<name>A0A1Z5HPL0_9FIRM</name>
<keyword evidence="5" id="KW-1185">Reference proteome</keyword>
<feature type="compositionally biased region" description="Low complexity" evidence="2">
    <location>
        <begin position="342"/>
        <end position="353"/>
    </location>
</feature>
<feature type="compositionally biased region" description="Basic and acidic residues" evidence="2">
    <location>
        <begin position="369"/>
        <end position="396"/>
    </location>
</feature>
<dbReference type="GO" id="GO:0030246">
    <property type="term" value="F:carbohydrate binding"/>
    <property type="evidence" value="ECO:0007669"/>
    <property type="project" value="TreeGrafter"/>
</dbReference>
<feature type="region of interest" description="Disordered" evidence="2">
    <location>
        <begin position="332"/>
        <end position="407"/>
    </location>
</feature>
<comment type="subcellular location">
    <subcellularLocation>
        <location evidence="1">Cell envelope</location>
    </subcellularLocation>
</comment>
<organism evidence="4 5">
    <name type="scientific">Calderihabitans maritimus</name>
    <dbReference type="NCBI Taxonomy" id="1246530"/>
    <lineage>
        <taxon>Bacteria</taxon>
        <taxon>Bacillati</taxon>
        <taxon>Bacillota</taxon>
        <taxon>Clostridia</taxon>
        <taxon>Neomoorellales</taxon>
        <taxon>Calderihabitantaceae</taxon>
        <taxon>Calderihabitans</taxon>
    </lineage>
</organism>
<evidence type="ECO:0000256" key="1">
    <source>
        <dbReference type="ARBA" id="ARBA00004196"/>
    </source>
</evidence>
<dbReference type="RefSeq" id="WP_088552806.1">
    <property type="nucleotide sequence ID" value="NZ_BDGJ01000010.1"/>
</dbReference>
<accession>A0A1Z5HPL0</accession>
<sequence>MFWRGRLASILVLMLVLLLGGCSKSPAKKPASSPPAIGFSVATMETDVNKIIRKYVTQRARKDRIRVVWLDARMNPEEQRKQVEKLIKNKVKTAVIHFVNPGQAGEIVRLLQEKGIKIVALHSLPDNVPLDGFVAADAYRAGQLQAEFITQQYKKGAQKGDIILLLRGNPEDYITLQMTAGFKEVIEDFPQLQVVTRDYKDWDPTLARQDLEQYLSQQGSKVGAVVGQTSQLALAAVDVLEKLGMADKVVTLGAGADKPAIQAIAEGKHDGEIDPMPEMLASVVYQASLDLTSKQHWDYDFQGTNGVYDVPSKIIPVRMITENNVYLVEQRAGPLEKREKTGSSASQSGSGSQEKGKGSGGTKTKLKIKTREGKTLEIEIEGKVEKLEIEESKPQEKSQQGGDKQGQ</sequence>
<gene>
    <name evidence="4" type="ORF">KKC1_03970</name>
</gene>
<dbReference type="InterPro" id="IPR025997">
    <property type="entry name" value="SBP_2_dom"/>
</dbReference>
<keyword evidence="4" id="KW-0762">Sugar transport</keyword>
<feature type="compositionally biased region" description="Polar residues" evidence="2">
    <location>
        <begin position="397"/>
        <end position="407"/>
    </location>
</feature>
<evidence type="ECO:0000313" key="5">
    <source>
        <dbReference type="Proteomes" id="UP000197032"/>
    </source>
</evidence>
<keyword evidence="4" id="KW-0813">Transport</keyword>
<evidence type="ECO:0000256" key="2">
    <source>
        <dbReference type="SAM" id="MobiDB-lite"/>
    </source>
</evidence>
<dbReference type="AlphaFoldDB" id="A0A1Z5HPL0"/>
<dbReference type="OrthoDB" id="1804063at2"/>
<dbReference type="SUPFAM" id="SSF53822">
    <property type="entry name" value="Periplasmic binding protein-like I"/>
    <property type="match status" value="1"/>
</dbReference>
<dbReference type="Gene3D" id="3.40.50.2300">
    <property type="match status" value="2"/>
</dbReference>
<dbReference type="PROSITE" id="PS51257">
    <property type="entry name" value="PROKAR_LIPOPROTEIN"/>
    <property type="match status" value="1"/>
</dbReference>
<feature type="domain" description="Periplasmic binding protein" evidence="3">
    <location>
        <begin position="37"/>
        <end position="291"/>
    </location>
</feature>
<dbReference type="Pfam" id="PF13407">
    <property type="entry name" value="Peripla_BP_4"/>
    <property type="match status" value="1"/>
</dbReference>
<reference evidence="5" key="1">
    <citation type="journal article" date="2017" name="Appl. Environ. Microbiol.">
        <title>Genomic analysis of Calderihabitans maritimus KKC1, a thermophilic hydrogenogenic carboxydotrophic bacterium isolated from marine sediment.</title>
        <authorList>
            <person name="Omae K."/>
            <person name="Yoneda Y."/>
            <person name="Fukuyama Y."/>
            <person name="Yoshida T."/>
            <person name="Sako Y."/>
        </authorList>
    </citation>
    <scope>NUCLEOTIDE SEQUENCE [LARGE SCALE GENOMIC DNA]</scope>
    <source>
        <strain evidence="5">KKC1</strain>
    </source>
</reference>
<protein>
    <submittedName>
        <fullName evidence="4">ABC-type sugar transport system, periplasmic component</fullName>
    </submittedName>
</protein>
<evidence type="ECO:0000313" key="4">
    <source>
        <dbReference type="EMBL" id="GAW91235.1"/>
    </source>
</evidence>
<dbReference type="PANTHER" id="PTHR30036">
    <property type="entry name" value="D-XYLOSE-BINDING PERIPLASMIC PROTEIN"/>
    <property type="match status" value="1"/>
</dbReference>
<proteinExistence type="predicted"/>